<dbReference type="InterPro" id="IPR036388">
    <property type="entry name" value="WH-like_DNA-bd_sf"/>
</dbReference>
<organism evidence="2">
    <name type="scientific">candidate division WOR-3 bacterium</name>
    <dbReference type="NCBI Taxonomy" id="2052148"/>
    <lineage>
        <taxon>Bacteria</taxon>
        <taxon>Bacteria division WOR-3</taxon>
    </lineage>
</organism>
<dbReference type="SMART" id="SM00418">
    <property type="entry name" value="HTH_ARSR"/>
    <property type="match status" value="1"/>
</dbReference>
<dbReference type="InterPro" id="IPR011991">
    <property type="entry name" value="ArsR-like_HTH"/>
</dbReference>
<gene>
    <name evidence="2" type="ORF">ENL19_02725</name>
</gene>
<feature type="domain" description="HTH arsR-type" evidence="1">
    <location>
        <begin position="1"/>
        <end position="73"/>
    </location>
</feature>
<dbReference type="EMBL" id="DRTB01000205">
    <property type="protein sequence ID" value="HHE04959.1"/>
    <property type="molecule type" value="Genomic_DNA"/>
</dbReference>
<evidence type="ECO:0000259" key="1">
    <source>
        <dbReference type="PROSITE" id="PS50987"/>
    </source>
</evidence>
<protein>
    <submittedName>
        <fullName evidence="2">Transcriptional regulator</fullName>
    </submittedName>
</protein>
<dbReference type="GO" id="GO:0003700">
    <property type="term" value="F:DNA-binding transcription factor activity"/>
    <property type="evidence" value="ECO:0007669"/>
    <property type="project" value="InterPro"/>
</dbReference>
<dbReference type="Proteomes" id="UP000886110">
    <property type="component" value="Unassembled WGS sequence"/>
</dbReference>
<sequence>EQSRYVCELEYILGKSQPCISHHLKLLNAYGFVSYDKDGRWIRYSFRPNGNGGANKELMNLLKTFIPENNRFSKLIVERIEKVNREGKESVCRTTKKEEEE</sequence>
<name>A0A7C5DDI2_UNCW3</name>
<comment type="caution">
    <text evidence="2">The sequence shown here is derived from an EMBL/GenBank/DDBJ whole genome shotgun (WGS) entry which is preliminary data.</text>
</comment>
<dbReference type="PRINTS" id="PR00778">
    <property type="entry name" value="HTHARSR"/>
</dbReference>
<dbReference type="AlphaFoldDB" id="A0A7C5DDI2"/>
<accession>A0A7C5DDI2</accession>
<dbReference type="InterPro" id="IPR036390">
    <property type="entry name" value="WH_DNA-bd_sf"/>
</dbReference>
<dbReference type="SUPFAM" id="SSF46785">
    <property type="entry name" value="Winged helix' DNA-binding domain"/>
    <property type="match status" value="1"/>
</dbReference>
<dbReference type="Gene3D" id="1.10.10.10">
    <property type="entry name" value="Winged helix-like DNA-binding domain superfamily/Winged helix DNA-binding domain"/>
    <property type="match status" value="1"/>
</dbReference>
<dbReference type="Pfam" id="PF01022">
    <property type="entry name" value="HTH_5"/>
    <property type="match status" value="1"/>
</dbReference>
<proteinExistence type="predicted"/>
<evidence type="ECO:0000313" key="2">
    <source>
        <dbReference type="EMBL" id="HHE04959.1"/>
    </source>
</evidence>
<dbReference type="PROSITE" id="PS50987">
    <property type="entry name" value="HTH_ARSR_2"/>
    <property type="match status" value="1"/>
</dbReference>
<reference evidence="2" key="1">
    <citation type="journal article" date="2020" name="mSystems">
        <title>Genome- and Community-Level Interaction Insights into Carbon Utilization and Element Cycling Functions of Hydrothermarchaeota in Hydrothermal Sediment.</title>
        <authorList>
            <person name="Zhou Z."/>
            <person name="Liu Y."/>
            <person name="Xu W."/>
            <person name="Pan J."/>
            <person name="Luo Z.H."/>
            <person name="Li M."/>
        </authorList>
    </citation>
    <scope>NUCLEOTIDE SEQUENCE [LARGE SCALE GENOMIC DNA]</scope>
    <source>
        <strain evidence="2">HyVt-74</strain>
    </source>
</reference>
<feature type="non-terminal residue" evidence="2">
    <location>
        <position position="1"/>
    </location>
</feature>
<dbReference type="InterPro" id="IPR001845">
    <property type="entry name" value="HTH_ArsR_DNA-bd_dom"/>
</dbReference>
<dbReference type="CDD" id="cd00090">
    <property type="entry name" value="HTH_ARSR"/>
    <property type="match status" value="1"/>
</dbReference>